<accession>A0A7I9XTK4</accession>
<dbReference type="Pfam" id="PF08841">
    <property type="entry name" value="DDR"/>
    <property type="match status" value="1"/>
</dbReference>
<feature type="domain" description="DD-reactivating factor swiveling" evidence="2">
    <location>
        <begin position="99"/>
        <end position="260"/>
    </location>
</feature>
<dbReference type="InterPro" id="IPR043129">
    <property type="entry name" value="ATPase_NBD"/>
</dbReference>
<name>A0A7I9XTK4_9MYCO</name>
<protein>
    <submittedName>
        <fullName evidence="3">Diol dehydratase reactivase subunit alpha</fullName>
    </submittedName>
</protein>
<evidence type="ECO:0000313" key="3">
    <source>
        <dbReference type="EMBL" id="GFG73339.1"/>
    </source>
</evidence>
<dbReference type="Gene3D" id="2.40.50.140">
    <property type="entry name" value="Nucleic acid-binding proteins"/>
    <property type="match status" value="1"/>
</dbReference>
<dbReference type="InterPro" id="IPR028975">
    <property type="entry name" value="DDRA_swiveling_dom_sf"/>
</dbReference>
<reference evidence="3 4" key="1">
    <citation type="journal article" date="2019" name="Emerg. Microbes Infect.">
        <title>Comprehensive subspecies identification of 175 nontuberculous mycobacteria species based on 7547 genomic profiles.</title>
        <authorList>
            <person name="Matsumoto Y."/>
            <person name="Kinjo T."/>
            <person name="Motooka D."/>
            <person name="Nabeya D."/>
            <person name="Jung N."/>
            <person name="Uechi K."/>
            <person name="Horii T."/>
            <person name="Iida T."/>
            <person name="Fujita J."/>
            <person name="Nakamura S."/>
        </authorList>
    </citation>
    <scope>NUCLEOTIDE SEQUENCE [LARGE SCALE GENOMIC DNA]</scope>
    <source>
        <strain evidence="3 4">JCM 17322</strain>
    </source>
</reference>
<comment type="caution">
    <text evidence="3">The sequence shown here is derived from an EMBL/GenBank/DDBJ whole genome shotgun (WGS) entry which is preliminary data.</text>
</comment>
<dbReference type="SUPFAM" id="SSF82317">
    <property type="entry name" value="Swiveling domain of dehydratase reactivase alpha subunit"/>
    <property type="match status" value="1"/>
</dbReference>
<dbReference type="RefSeq" id="WP_163754306.1">
    <property type="nucleotide sequence ID" value="NZ_BLKW01000002.1"/>
</dbReference>
<evidence type="ECO:0000313" key="4">
    <source>
        <dbReference type="Proteomes" id="UP000465361"/>
    </source>
</evidence>
<dbReference type="InterPro" id="IPR030994">
    <property type="entry name" value="DDR_dom"/>
</dbReference>
<dbReference type="InterPro" id="IPR040916">
    <property type="entry name" value="DDR_swiveling"/>
</dbReference>
<dbReference type="Gene3D" id="3.90.470.30">
    <property type="match status" value="1"/>
</dbReference>
<keyword evidence="4" id="KW-1185">Reference proteome</keyword>
<feature type="domain" description="Diol dehydratase reactivase ATPase-like" evidence="1">
    <location>
        <begin position="281"/>
        <end position="613"/>
    </location>
</feature>
<dbReference type="Pfam" id="PF18427">
    <property type="entry name" value="DDR_swiveling"/>
    <property type="match status" value="1"/>
</dbReference>
<dbReference type="Gene3D" id="3.30.420.40">
    <property type="match status" value="2"/>
</dbReference>
<dbReference type="SUPFAM" id="SSF53067">
    <property type="entry name" value="Actin-like ATPase domain"/>
    <property type="match status" value="3"/>
</dbReference>
<organism evidence="3 4">
    <name type="scientific">Mycobacterium botniense</name>
    <dbReference type="NCBI Taxonomy" id="84962"/>
    <lineage>
        <taxon>Bacteria</taxon>
        <taxon>Bacillati</taxon>
        <taxon>Actinomycetota</taxon>
        <taxon>Actinomycetes</taxon>
        <taxon>Mycobacteriales</taxon>
        <taxon>Mycobacteriaceae</taxon>
        <taxon>Mycobacterium</taxon>
    </lineage>
</organism>
<dbReference type="AlphaFoldDB" id="A0A7I9XTK4"/>
<dbReference type="Gene3D" id="3.50.30.70">
    <property type="entry name" value="Swiveling domain of dehydratase reactivase alpha subunit"/>
    <property type="match status" value="1"/>
</dbReference>
<evidence type="ECO:0000259" key="2">
    <source>
        <dbReference type="Pfam" id="PF18427"/>
    </source>
</evidence>
<dbReference type="InterPro" id="IPR012340">
    <property type="entry name" value="NA-bd_OB-fold"/>
</dbReference>
<evidence type="ECO:0000259" key="1">
    <source>
        <dbReference type="Pfam" id="PF08841"/>
    </source>
</evidence>
<dbReference type="NCBIfam" id="TIGR04491">
    <property type="entry name" value="reactive_PduG"/>
    <property type="match status" value="1"/>
</dbReference>
<dbReference type="Proteomes" id="UP000465361">
    <property type="component" value="Unassembled WGS sequence"/>
</dbReference>
<sequence length="633" mass="64773">MQAGRAGGCVVGVDIGNSTTEACVARVGRDGGVEFLGSALTPTTGVKGTTANSAGVVAAVRAALGAARTALAEVTAVLVNEATPVISGLAMETITETIITESTMIGHDPRTPAGVGLGVGVTTLIDALDGVHEGAPIVVVVPSGWDFEDAATAIRECQKRGVDVRAAIVSNDDAVLIVNRLAHPIPVVDEVSRIDAVPLGMVAAVEVAESGRTIRTLSNVYGLATVFGLDAEQTRMVSPVARALSGSRSAVVVRTPGGEVRARSIPAGSLELFGASRRARVAVSQGAEAIMAEVGRVQPLDDVVGEPGTCVGGMISTVRERMAELSGQSPDNIRIRDLLAVDTVIPQQVRGGLAGEVALENAVGLAAMVRTNESGMRLVADAVERDLVALGAASVRTIIGGVEAEVAIRGALTTPGTDIPLAVLDLGGGSTDAAFVGSDGSIRTVHMAGAGDLVTKLIDTELGLDSLEVAEEIKRCPLAKVESFYHVRLEDGTTQFFKDSLPTDTFARVVTLGETGPSPIPGAHSLEQVREVRRSAKRRVFEVNALRALAAIAPGGDLRRIDFVVLLGGSALDFEIPAMITDALAPYGIVCGTGNVRGTEGPRNAVATGLVAGYAEPDAGPRSGVAGRVSARG</sequence>
<gene>
    <name evidence="3" type="primary">ddrA</name>
    <name evidence="3" type="ORF">MBOT_07040</name>
</gene>
<dbReference type="InterPro" id="IPR009191">
    <property type="entry name" value="DDRA"/>
</dbReference>
<proteinExistence type="predicted"/>
<dbReference type="EMBL" id="BLKW01000002">
    <property type="protein sequence ID" value="GFG73339.1"/>
    <property type="molecule type" value="Genomic_DNA"/>
</dbReference>